<comment type="caution">
    <text evidence="3">The sequence shown here is derived from an EMBL/GenBank/DDBJ whole genome shotgun (WGS) entry which is preliminary data.</text>
</comment>
<keyword evidence="2" id="KW-0812">Transmembrane</keyword>
<keyword evidence="2" id="KW-1133">Transmembrane helix</keyword>
<evidence type="ECO:0000256" key="1">
    <source>
        <dbReference type="SAM" id="MobiDB-lite"/>
    </source>
</evidence>
<protein>
    <submittedName>
        <fullName evidence="3">Uncharacterized protein</fullName>
    </submittedName>
</protein>
<sequence length="160" mass="17325">MSFSPSRISTSGILLPRDGFDFLLRHGRRWSLLLPMSPDWSSFQDGEVVKGRSRTATGTSAQGGRRNGGRGIETEANSFWDVGCGDGSSGQVGRRVSGKAPATGLLQIEDGGPPVHEGLSLVECLRQGNGIVLAVLVDMIMMMMMMMMEAKWKKQLVLLL</sequence>
<evidence type="ECO:0000313" key="4">
    <source>
        <dbReference type="Proteomes" id="UP000775213"/>
    </source>
</evidence>
<dbReference type="AlphaFoldDB" id="A0AAV7H6M8"/>
<reference evidence="3 4" key="1">
    <citation type="journal article" date="2021" name="Hortic Res">
        <title>Chromosome-scale assembly of the Dendrobium chrysotoxum genome enhances the understanding of orchid evolution.</title>
        <authorList>
            <person name="Zhang Y."/>
            <person name="Zhang G.Q."/>
            <person name="Zhang D."/>
            <person name="Liu X.D."/>
            <person name="Xu X.Y."/>
            <person name="Sun W.H."/>
            <person name="Yu X."/>
            <person name="Zhu X."/>
            <person name="Wang Z.W."/>
            <person name="Zhao X."/>
            <person name="Zhong W.Y."/>
            <person name="Chen H."/>
            <person name="Yin W.L."/>
            <person name="Huang T."/>
            <person name="Niu S.C."/>
            <person name="Liu Z.J."/>
        </authorList>
    </citation>
    <scope>NUCLEOTIDE SEQUENCE [LARGE SCALE GENOMIC DNA]</scope>
    <source>
        <strain evidence="3">Lindl</strain>
    </source>
</reference>
<gene>
    <name evidence="3" type="ORF">IEQ34_001027</name>
</gene>
<name>A0AAV7H6M8_DENCH</name>
<feature type="region of interest" description="Disordered" evidence="1">
    <location>
        <begin position="44"/>
        <end position="71"/>
    </location>
</feature>
<proteinExistence type="predicted"/>
<keyword evidence="4" id="KW-1185">Reference proteome</keyword>
<accession>A0AAV7H6M8</accession>
<evidence type="ECO:0000313" key="3">
    <source>
        <dbReference type="EMBL" id="KAH0469469.1"/>
    </source>
</evidence>
<organism evidence="3 4">
    <name type="scientific">Dendrobium chrysotoxum</name>
    <name type="common">Orchid</name>
    <dbReference type="NCBI Taxonomy" id="161865"/>
    <lineage>
        <taxon>Eukaryota</taxon>
        <taxon>Viridiplantae</taxon>
        <taxon>Streptophyta</taxon>
        <taxon>Embryophyta</taxon>
        <taxon>Tracheophyta</taxon>
        <taxon>Spermatophyta</taxon>
        <taxon>Magnoliopsida</taxon>
        <taxon>Liliopsida</taxon>
        <taxon>Asparagales</taxon>
        <taxon>Orchidaceae</taxon>
        <taxon>Epidendroideae</taxon>
        <taxon>Malaxideae</taxon>
        <taxon>Dendrobiinae</taxon>
        <taxon>Dendrobium</taxon>
    </lineage>
</organism>
<dbReference type="Proteomes" id="UP000775213">
    <property type="component" value="Unassembled WGS sequence"/>
</dbReference>
<evidence type="ECO:0000256" key="2">
    <source>
        <dbReference type="SAM" id="Phobius"/>
    </source>
</evidence>
<dbReference type="EMBL" id="JAGFBR010000002">
    <property type="protein sequence ID" value="KAH0469469.1"/>
    <property type="molecule type" value="Genomic_DNA"/>
</dbReference>
<feature type="transmembrane region" description="Helical" evidence="2">
    <location>
        <begin position="130"/>
        <end position="148"/>
    </location>
</feature>
<keyword evidence="2" id="KW-0472">Membrane</keyword>